<dbReference type="Proteomes" id="UP001162131">
    <property type="component" value="Unassembled WGS sequence"/>
</dbReference>
<keyword evidence="1" id="KW-0802">TPR repeat</keyword>
<dbReference type="Pfam" id="PF00027">
    <property type="entry name" value="cNMP_binding"/>
    <property type="match status" value="1"/>
</dbReference>
<name>A0AAU9IF10_9CILI</name>
<keyword evidence="5" id="KW-1185">Reference proteome</keyword>
<dbReference type="InterPro" id="IPR018490">
    <property type="entry name" value="cNMP-bd_dom_sf"/>
</dbReference>
<dbReference type="PANTHER" id="PTHR23011">
    <property type="entry name" value="CYCLIC NUCLEOTIDE-BINDING DOMAIN CONTAINING PROTEIN"/>
    <property type="match status" value="1"/>
</dbReference>
<protein>
    <recommendedName>
        <fullName evidence="3">Cyclic nucleotide-binding domain-containing protein</fullName>
    </recommendedName>
</protein>
<comment type="caution">
    <text evidence="4">The sequence shown here is derived from an EMBL/GenBank/DDBJ whole genome shotgun (WGS) entry which is preliminary data.</text>
</comment>
<dbReference type="InterPro" id="IPR019734">
    <property type="entry name" value="TPR_rpt"/>
</dbReference>
<dbReference type="SMART" id="SM00028">
    <property type="entry name" value="TPR"/>
    <property type="match status" value="3"/>
</dbReference>
<sequence>MSATLSTQSSGYFSRPQSTSPFKRIHNWSSHASSSKHIQPVEKTTKSSSKNLKQDFNDDLSSDKPLSEAVMLCPKEILENEEDNSENPNVNYFFQKGKKLRIKGDFFNAVKSYKKVLSFDEDHFPSLINLGICYLKLGLITEAISTFDYAIKINENSFIPYFNKALAHIYLQQYSEAVKCMNNAYIILNDKAPEELFRIRALALYRSGKIAAALDDIQRNHTPLKPKNSQIASTSIEIEERTSNEKINKSVRTEHVEKERRVNRSFDQIYEKPVIWKIPHTIKDFDTRRLNTRSVTPSMKSPMRNREIKTVTRPQTRQKPKFFFERRTEKRKSTIQNVSPRVSIKQSEIHSPANFDKWFSPIKVPESQAELLKEDASGCFHNDLSFSQIKENILRNHEIHNKIQEKFSLLQIKLEEDAKKQVAKLNDDFLPLLTSGLSEQNIQSIKKEYLKEKSKRNFEEIDQIIRNLKFFARFSKEVRISLLKISELHHYHSGMVIFKQGDQGDMMYVIVRGSVSIEKTTEEFGNQNIVVNSLYDGSQFGELALINSIRSEGQVNERLATVITSEPSELISIPKLEYNRILLNQLKSNMEAKIMFLSKLPLFKGVDPIFLIPLASNIEPVTYDFNEVILEKGEQPKGLYIIMKGNAAVITEGYSVKDRTGSEFANVKIRKPSPKPFYMGNINPPEKEIKNKDPQVDPIERLINKEINDADDKTWVKINKFVSEADKELIGKEKYLYKDRILFAALQTNDFFGGRSLIEGEVLHNTTTDYSIEAKKVSIEPSKFSVVAQSSSCEVFIITKNQAGYLNEKVADQMKTIIQKSYEVDCPPEIDPEVMDKLFTKWQQFRVDLVENIRRNNYVDRRRAGFPFVRA</sequence>
<evidence type="ECO:0000256" key="2">
    <source>
        <dbReference type="SAM" id="MobiDB-lite"/>
    </source>
</evidence>
<evidence type="ECO:0000313" key="5">
    <source>
        <dbReference type="Proteomes" id="UP001162131"/>
    </source>
</evidence>
<dbReference type="PANTHER" id="PTHR23011:SF28">
    <property type="entry name" value="CYCLIC NUCLEOTIDE-BINDING DOMAIN CONTAINING PROTEIN"/>
    <property type="match status" value="1"/>
</dbReference>
<evidence type="ECO:0000313" key="4">
    <source>
        <dbReference type="EMBL" id="CAG9310329.1"/>
    </source>
</evidence>
<proteinExistence type="predicted"/>
<dbReference type="SMART" id="SM00100">
    <property type="entry name" value="cNMP"/>
    <property type="match status" value="1"/>
</dbReference>
<dbReference type="InterPro" id="IPR000595">
    <property type="entry name" value="cNMP-bd_dom"/>
</dbReference>
<dbReference type="InterPro" id="IPR011990">
    <property type="entry name" value="TPR-like_helical_dom_sf"/>
</dbReference>
<dbReference type="InterPro" id="IPR014710">
    <property type="entry name" value="RmlC-like_jellyroll"/>
</dbReference>
<feature type="repeat" description="TPR" evidence="1">
    <location>
        <begin position="124"/>
        <end position="157"/>
    </location>
</feature>
<evidence type="ECO:0000259" key="3">
    <source>
        <dbReference type="PROSITE" id="PS50042"/>
    </source>
</evidence>
<feature type="domain" description="Cyclic nucleotide-binding" evidence="3">
    <location>
        <begin position="602"/>
        <end position="675"/>
    </location>
</feature>
<feature type="domain" description="Cyclic nucleotide-binding" evidence="3">
    <location>
        <begin position="470"/>
        <end position="582"/>
    </location>
</feature>
<feature type="compositionally biased region" description="Polar residues" evidence="2">
    <location>
        <begin position="1"/>
        <end position="37"/>
    </location>
</feature>
<organism evidence="4 5">
    <name type="scientific">Blepharisma stoltei</name>
    <dbReference type="NCBI Taxonomy" id="1481888"/>
    <lineage>
        <taxon>Eukaryota</taxon>
        <taxon>Sar</taxon>
        <taxon>Alveolata</taxon>
        <taxon>Ciliophora</taxon>
        <taxon>Postciliodesmatophora</taxon>
        <taxon>Heterotrichea</taxon>
        <taxon>Heterotrichida</taxon>
        <taxon>Blepharismidae</taxon>
        <taxon>Blepharisma</taxon>
    </lineage>
</organism>
<dbReference type="SUPFAM" id="SSF51206">
    <property type="entry name" value="cAMP-binding domain-like"/>
    <property type="match status" value="2"/>
</dbReference>
<dbReference type="PROSITE" id="PS50042">
    <property type="entry name" value="CNMP_BINDING_3"/>
    <property type="match status" value="2"/>
</dbReference>
<gene>
    <name evidence="4" type="ORF">BSTOLATCC_MIC1181</name>
</gene>
<evidence type="ECO:0000256" key="1">
    <source>
        <dbReference type="PROSITE-ProRule" id="PRU00339"/>
    </source>
</evidence>
<dbReference type="AlphaFoldDB" id="A0AAU9IF10"/>
<dbReference type="Gene3D" id="1.25.40.10">
    <property type="entry name" value="Tetratricopeptide repeat domain"/>
    <property type="match status" value="1"/>
</dbReference>
<dbReference type="CDD" id="cd00038">
    <property type="entry name" value="CAP_ED"/>
    <property type="match status" value="2"/>
</dbReference>
<dbReference type="PROSITE" id="PS50005">
    <property type="entry name" value="TPR"/>
    <property type="match status" value="1"/>
</dbReference>
<dbReference type="EMBL" id="CAJZBQ010000002">
    <property type="protein sequence ID" value="CAG9310329.1"/>
    <property type="molecule type" value="Genomic_DNA"/>
</dbReference>
<dbReference type="Pfam" id="PF13181">
    <property type="entry name" value="TPR_8"/>
    <property type="match status" value="1"/>
</dbReference>
<feature type="region of interest" description="Disordered" evidence="2">
    <location>
        <begin position="1"/>
        <end position="62"/>
    </location>
</feature>
<reference evidence="4" key="1">
    <citation type="submission" date="2021-09" db="EMBL/GenBank/DDBJ databases">
        <authorList>
            <consortium name="AG Swart"/>
            <person name="Singh M."/>
            <person name="Singh A."/>
            <person name="Seah K."/>
            <person name="Emmerich C."/>
        </authorList>
    </citation>
    <scope>NUCLEOTIDE SEQUENCE</scope>
    <source>
        <strain evidence="4">ATCC30299</strain>
    </source>
</reference>
<dbReference type="Gene3D" id="2.60.120.10">
    <property type="entry name" value="Jelly Rolls"/>
    <property type="match status" value="2"/>
</dbReference>
<dbReference type="SUPFAM" id="SSF48452">
    <property type="entry name" value="TPR-like"/>
    <property type="match status" value="1"/>
</dbReference>
<feature type="compositionally biased region" description="Basic and acidic residues" evidence="2">
    <location>
        <begin position="52"/>
        <end position="62"/>
    </location>
</feature>
<accession>A0AAU9IF10</accession>